<dbReference type="InterPro" id="IPR016170">
    <property type="entry name" value="Cytok_DH_C_sf"/>
</dbReference>
<dbReference type="Gene3D" id="3.30.465.10">
    <property type="match status" value="1"/>
</dbReference>
<feature type="signal peptide" evidence="8">
    <location>
        <begin position="1"/>
        <end position="25"/>
    </location>
</feature>
<dbReference type="InterPro" id="IPR016166">
    <property type="entry name" value="FAD-bd_PCMH"/>
</dbReference>
<dbReference type="Proteomes" id="UP001457282">
    <property type="component" value="Unassembled WGS sequence"/>
</dbReference>
<evidence type="ECO:0000256" key="1">
    <source>
        <dbReference type="ARBA" id="ARBA00001974"/>
    </source>
</evidence>
<feature type="chain" id="PRO_5043699482" description="cytokinin dehydrogenase" evidence="8">
    <location>
        <begin position="26"/>
        <end position="513"/>
    </location>
</feature>
<dbReference type="GO" id="GO:0009690">
    <property type="term" value="P:cytokinin metabolic process"/>
    <property type="evidence" value="ECO:0007669"/>
    <property type="project" value="InterPro"/>
</dbReference>
<dbReference type="InterPro" id="IPR036318">
    <property type="entry name" value="FAD-bd_PCMH-like_sf"/>
</dbReference>
<gene>
    <name evidence="10" type="ORF">M0R45_003561</name>
</gene>
<dbReference type="PANTHER" id="PTHR13878:SF115">
    <property type="entry name" value="CYTOKININ DEHYDROGENASE"/>
    <property type="match status" value="1"/>
</dbReference>
<dbReference type="GO" id="GO:0071949">
    <property type="term" value="F:FAD binding"/>
    <property type="evidence" value="ECO:0007669"/>
    <property type="project" value="InterPro"/>
</dbReference>
<evidence type="ECO:0000256" key="8">
    <source>
        <dbReference type="SAM" id="SignalP"/>
    </source>
</evidence>
<dbReference type="InterPro" id="IPR016164">
    <property type="entry name" value="FAD-linked_Oxase-like_C"/>
</dbReference>
<dbReference type="InterPro" id="IPR006094">
    <property type="entry name" value="Oxid_FAD_bind_N"/>
</dbReference>
<organism evidence="10 11">
    <name type="scientific">Rubus argutus</name>
    <name type="common">Southern blackberry</name>
    <dbReference type="NCBI Taxonomy" id="59490"/>
    <lineage>
        <taxon>Eukaryota</taxon>
        <taxon>Viridiplantae</taxon>
        <taxon>Streptophyta</taxon>
        <taxon>Embryophyta</taxon>
        <taxon>Tracheophyta</taxon>
        <taxon>Spermatophyta</taxon>
        <taxon>Magnoliopsida</taxon>
        <taxon>eudicotyledons</taxon>
        <taxon>Gunneridae</taxon>
        <taxon>Pentapetalae</taxon>
        <taxon>rosids</taxon>
        <taxon>fabids</taxon>
        <taxon>Rosales</taxon>
        <taxon>Rosaceae</taxon>
        <taxon>Rosoideae</taxon>
        <taxon>Rosoideae incertae sedis</taxon>
        <taxon>Rubus</taxon>
    </lineage>
</organism>
<dbReference type="InterPro" id="IPR015345">
    <property type="entry name" value="Cytokinin_DH_FAD/cytokin-bd"/>
</dbReference>
<evidence type="ECO:0000313" key="10">
    <source>
        <dbReference type="EMBL" id="KAK9947968.1"/>
    </source>
</evidence>
<name>A0AAW1YIM9_RUBAR</name>
<protein>
    <recommendedName>
        <fullName evidence="3">cytokinin dehydrogenase</fullName>
        <ecNumber evidence="3">1.5.99.12</ecNumber>
    </recommendedName>
</protein>
<keyword evidence="11" id="KW-1185">Reference proteome</keyword>
<evidence type="ECO:0000256" key="2">
    <source>
        <dbReference type="ARBA" id="ARBA00005466"/>
    </source>
</evidence>
<evidence type="ECO:0000256" key="6">
    <source>
        <dbReference type="ARBA" id="ARBA00023002"/>
    </source>
</evidence>
<dbReference type="SUPFAM" id="SSF56176">
    <property type="entry name" value="FAD-binding/transporter-associated domain-like"/>
    <property type="match status" value="1"/>
</dbReference>
<keyword evidence="5" id="KW-0274">FAD</keyword>
<evidence type="ECO:0000256" key="7">
    <source>
        <dbReference type="ARBA" id="ARBA00048224"/>
    </source>
</evidence>
<evidence type="ECO:0000256" key="3">
    <source>
        <dbReference type="ARBA" id="ARBA00011928"/>
    </source>
</evidence>
<keyword evidence="8" id="KW-0732">Signal</keyword>
<dbReference type="InterPro" id="IPR016167">
    <property type="entry name" value="FAD-bd_PCMH_sub1"/>
</dbReference>
<sequence>MADYVTAIMTPFLLGFLIISATVTGQLGLPDDIASKLRNDTESINSTSTDYGHIVQEFAAAVLYPNSTNDIATLIQFANNGSKPFRIAARGQGHSVRGQALAHDGVVINMTALSSFGTRIVVSESPSLGSYADVGGEQLWIDVLRATLDHGLSPVSWTDYLYLSVGGTLSNAGISGQTFRFGPQVANVHELDVITGKGDLITCSSSHTPELFYAALGGLGQFGIITRARISLQPAPNRSKWMRLLYNDFSAFSRDQERLISTNGRMGNDGFDYVEGFLLMQQGPVDLSFYPIADQPRISSLLNQYGILYTIELAKYYDDTTLKTIDKVVGKLLKGLSYVPGLMFQQDVSYIDFLDRVHTEEEMLRSLGLWDIAHPWLNLFVPKSRIADFDSGVFKKILLKQKVPAGLVLIYPMNQNKWDDKMSAVIPEENIFYVVALLHSSGLKEWQQFDEVNTEILEFCSDAGIMIKQYLPHYEKQQDWIDHFGSKWQSFQDMKVKFDPNKILAPGQRVFNQ</sequence>
<comment type="caution">
    <text evidence="10">The sequence shown here is derived from an EMBL/GenBank/DDBJ whole genome shotgun (WGS) entry which is preliminary data.</text>
</comment>
<dbReference type="Gene3D" id="3.30.43.10">
    <property type="entry name" value="Uridine Diphospho-n-acetylenolpyruvylglucosamine Reductase, domain 2"/>
    <property type="match status" value="1"/>
</dbReference>
<evidence type="ECO:0000256" key="4">
    <source>
        <dbReference type="ARBA" id="ARBA00022630"/>
    </source>
</evidence>
<keyword evidence="4" id="KW-0285">Flavoprotein</keyword>
<dbReference type="EMBL" id="JBEDUW010000001">
    <property type="protein sequence ID" value="KAK9947968.1"/>
    <property type="molecule type" value="Genomic_DNA"/>
</dbReference>
<evidence type="ECO:0000256" key="5">
    <source>
        <dbReference type="ARBA" id="ARBA00022827"/>
    </source>
</evidence>
<comment type="catalytic activity">
    <reaction evidence="7">
        <text>N(6)-dimethylallyladenine + A + H2O = 3-methyl-2-butenal + adenine + AH2</text>
        <dbReference type="Rhea" id="RHEA:13625"/>
        <dbReference type="ChEBI" id="CHEBI:13193"/>
        <dbReference type="ChEBI" id="CHEBI:15377"/>
        <dbReference type="ChEBI" id="CHEBI:15825"/>
        <dbReference type="ChEBI" id="CHEBI:16708"/>
        <dbReference type="ChEBI" id="CHEBI:17499"/>
        <dbReference type="ChEBI" id="CHEBI:17660"/>
        <dbReference type="EC" id="1.5.99.12"/>
    </reaction>
</comment>
<dbReference type="Gene3D" id="3.40.462.10">
    <property type="entry name" value="FAD-linked oxidases, C-terminal domain"/>
    <property type="match status" value="1"/>
</dbReference>
<reference evidence="10 11" key="1">
    <citation type="journal article" date="2023" name="G3 (Bethesda)">
        <title>A chromosome-length genome assembly and annotation of blackberry (Rubus argutus, cv. 'Hillquist').</title>
        <authorList>
            <person name="Bruna T."/>
            <person name="Aryal R."/>
            <person name="Dudchenko O."/>
            <person name="Sargent D.J."/>
            <person name="Mead D."/>
            <person name="Buti M."/>
            <person name="Cavallini A."/>
            <person name="Hytonen T."/>
            <person name="Andres J."/>
            <person name="Pham M."/>
            <person name="Weisz D."/>
            <person name="Mascagni F."/>
            <person name="Usai G."/>
            <person name="Natali L."/>
            <person name="Bassil N."/>
            <person name="Fernandez G.E."/>
            <person name="Lomsadze A."/>
            <person name="Armour M."/>
            <person name="Olukolu B."/>
            <person name="Poorten T."/>
            <person name="Britton C."/>
            <person name="Davik J."/>
            <person name="Ashrafi H."/>
            <person name="Aiden E.L."/>
            <person name="Borodovsky M."/>
            <person name="Worthington M."/>
        </authorList>
    </citation>
    <scope>NUCLEOTIDE SEQUENCE [LARGE SCALE GENOMIC DNA]</scope>
    <source>
        <strain evidence="10">PI 553951</strain>
    </source>
</reference>
<keyword evidence="6" id="KW-0560">Oxidoreductase</keyword>
<dbReference type="SUPFAM" id="SSF55103">
    <property type="entry name" value="FAD-linked oxidases, C-terminal domain"/>
    <property type="match status" value="1"/>
</dbReference>
<dbReference type="Pfam" id="PF09265">
    <property type="entry name" value="Cytokin-bind"/>
    <property type="match status" value="1"/>
</dbReference>
<comment type="cofactor">
    <cofactor evidence="1">
        <name>FAD</name>
        <dbReference type="ChEBI" id="CHEBI:57692"/>
    </cofactor>
</comment>
<dbReference type="EC" id="1.5.99.12" evidence="3"/>
<dbReference type="InterPro" id="IPR050432">
    <property type="entry name" value="FAD-linked_Oxidoreductases_BP"/>
</dbReference>
<dbReference type="Pfam" id="PF01565">
    <property type="entry name" value="FAD_binding_4"/>
    <property type="match status" value="1"/>
</dbReference>
<dbReference type="InterPro" id="IPR016169">
    <property type="entry name" value="FAD-bd_PCMH_sub2"/>
</dbReference>
<dbReference type="AlphaFoldDB" id="A0AAW1YIM9"/>
<dbReference type="PROSITE" id="PS51387">
    <property type="entry name" value="FAD_PCMH"/>
    <property type="match status" value="1"/>
</dbReference>
<feature type="domain" description="FAD-binding PCMH-type" evidence="9">
    <location>
        <begin position="55"/>
        <end position="235"/>
    </location>
</feature>
<proteinExistence type="inferred from homology"/>
<evidence type="ECO:0000259" key="9">
    <source>
        <dbReference type="PROSITE" id="PS51387"/>
    </source>
</evidence>
<evidence type="ECO:0000313" key="11">
    <source>
        <dbReference type="Proteomes" id="UP001457282"/>
    </source>
</evidence>
<dbReference type="PANTHER" id="PTHR13878">
    <property type="entry name" value="GULONOLACTONE OXIDASE"/>
    <property type="match status" value="1"/>
</dbReference>
<dbReference type="GO" id="GO:0019139">
    <property type="term" value="F:cytokinin dehydrogenase activity"/>
    <property type="evidence" value="ECO:0007669"/>
    <property type="project" value="UniProtKB-EC"/>
</dbReference>
<comment type="similarity">
    <text evidence="2">Belongs to the oxygen-dependent FAD-linked oxidoreductase family.</text>
</comment>
<accession>A0AAW1YIM9</accession>